<gene>
    <name evidence="4" type="ORF">GCM10010211_85630</name>
</gene>
<keyword evidence="5" id="KW-1185">Reference proteome</keyword>
<dbReference type="PANTHER" id="PTHR30007:SF0">
    <property type="entry name" value="TRANSPOSASE"/>
    <property type="match status" value="1"/>
</dbReference>
<dbReference type="Pfam" id="PF13340">
    <property type="entry name" value="DUF4096"/>
    <property type="match status" value="1"/>
</dbReference>
<evidence type="ECO:0000313" key="4">
    <source>
        <dbReference type="EMBL" id="GGV05683.1"/>
    </source>
</evidence>
<evidence type="ECO:0000256" key="1">
    <source>
        <dbReference type="SAM" id="MobiDB-lite"/>
    </source>
</evidence>
<dbReference type="NCBIfam" id="NF033580">
    <property type="entry name" value="transpos_IS5_3"/>
    <property type="match status" value="1"/>
</dbReference>
<dbReference type="InterPro" id="IPR002559">
    <property type="entry name" value="Transposase_11"/>
</dbReference>
<organism evidence="4 5">
    <name type="scientific">Streptomyces albospinus</name>
    <dbReference type="NCBI Taxonomy" id="285515"/>
    <lineage>
        <taxon>Bacteria</taxon>
        <taxon>Bacillati</taxon>
        <taxon>Actinomycetota</taxon>
        <taxon>Actinomycetes</taxon>
        <taxon>Kitasatosporales</taxon>
        <taxon>Streptomycetaceae</taxon>
        <taxon>Streptomyces</taxon>
    </lineage>
</organism>
<feature type="region of interest" description="Disordered" evidence="1">
    <location>
        <begin position="189"/>
        <end position="283"/>
    </location>
</feature>
<protein>
    <recommendedName>
        <fullName evidence="6">Transposase</fullName>
    </recommendedName>
</protein>
<comment type="caution">
    <text evidence="4">The sequence shown here is derived from an EMBL/GenBank/DDBJ whole genome shotgun (WGS) entry which is preliminary data.</text>
</comment>
<evidence type="ECO:0008006" key="6">
    <source>
        <dbReference type="Google" id="ProtNLM"/>
    </source>
</evidence>
<proteinExistence type="predicted"/>
<accession>A0ABQ2VPR0</accession>
<dbReference type="EMBL" id="BMRP01000115">
    <property type="protein sequence ID" value="GGV05683.1"/>
    <property type="molecule type" value="Genomic_DNA"/>
</dbReference>
<dbReference type="Proteomes" id="UP000654471">
    <property type="component" value="Unassembled WGS sequence"/>
</dbReference>
<feature type="compositionally biased region" description="Basic and acidic residues" evidence="1">
    <location>
        <begin position="272"/>
        <end position="283"/>
    </location>
</feature>
<feature type="compositionally biased region" description="Basic residues" evidence="1">
    <location>
        <begin position="200"/>
        <end position="218"/>
    </location>
</feature>
<evidence type="ECO:0000313" key="5">
    <source>
        <dbReference type="Proteomes" id="UP000654471"/>
    </source>
</evidence>
<name>A0ABQ2VPR0_9ACTN</name>
<evidence type="ECO:0000259" key="3">
    <source>
        <dbReference type="Pfam" id="PF13340"/>
    </source>
</evidence>
<dbReference type="Pfam" id="PF01609">
    <property type="entry name" value="DDE_Tnp_1"/>
    <property type="match status" value="1"/>
</dbReference>
<reference evidence="5" key="1">
    <citation type="journal article" date="2019" name="Int. J. Syst. Evol. Microbiol.">
        <title>The Global Catalogue of Microorganisms (GCM) 10K type strain sequencing project: providing services to taxonomists for standard genome sequencing and annotation.</title>
        <authorList>
            <consortium name="The Broad Institute Genomics Platform"/>
            <consortium name="The Broad Institute Genome Sequencing Center for Infectious Disease"/>
            <person name="Wu L."/>
            <person name="Ma J."/>
        </authorList>
    </citation>
    <scope>NUCLEOTIDE SEQUENCE [LARGE SCALE GENOMIC DNA]</scope>
    <source>
        <strain evidence="5">JCM 3399</strain>
    </source>
</reference>
<sequence>MTTKPPRKSYPSDLSDARWALMESTLTAWRTERQKTSLNLGGKVTDLREVLSAILYVNRTGIPWRYLPHDFPPHTTVFSYFSAWTADGTIEKLGVRLHRIVREREGRTAEPTACVIDAQSVKTAPSVPTSTQGTDAGKKIVGRKRSIVTDTLGLLLLVMVTAASVSDNQAGKQLLTQVAANHPTITKAWADTGYKDPGHRTWRRPRHRRRGRAAKHTGQRLLSATAALGGGAKLRLAHDAPPPGPRLRNQTPTLREHDPPRHALQPRQTSNRRNDHNLAHPMN</sequence>
<dbReference type="InterPro" id="IPR025161">
    <property type="entry name" value="IS402-like_dom"/>
</dbReference>
<evidence type="ECO:0000259" key="2">
    <source>
        <dbReference type="Pfam" id="PF01609"/>
    </source>
</evidence>
<feature type="domain" description="Transposase IS4-like" evidence="2">
    <location>
        <begin position="111"/>
        <end position="224"/>
    </location>
</feature>
<feature type="domain" description="Insertion element IS402-like" evidence="3">
    <location>
        <begin position="14"/>
        <end position="93"/>
    </location>
</feature>
<dbReference type="PANTHER" id="PTHR30007">
    <property type="entry name" value="PHP DOMAIN PROTEIN"/>
    <property type="match status" value="1"/>
</dbReference>